<sequence>MYSKAISKYFLDINMFNVPFCLIFGLMSGFLWSVVVFSSYGILIGYLGYQTFKKNEYYAYYNLGFKKTDLLKKVWLLNTSISILIFLIYLIFR</sequence>
<reference evidence="2 3" key="1">
    <citation type="submission" date="2017-12" db="EMBL/GenBank/DDBJ databases">
        <title>Confluentibacter flavum sp. nov., isolated from the saline lake.</title>
        <authorList>
            <person name="Yu L."/>
        </authorList>
    </citation>
    <scope>NUCLEOTIDE SEQUENCE [LARGE SCALE GENOMIC DNA]</scope>
    <source>
        <strain evidence="2 3">3B</strain>
    </source>
</reference>
<organism evidence="2 3">
    <name type="scientific">Confluentibacter flavum</name>
    <dbReference type="NCBI Taxonomy" id="1909700"/>
    <lineage>
        <taxon>Bacteria</taxon>
        <taxon>Pseudomonadati</taxon>
        <taxon>Bacteroidota</taxon>
        <taxon>Flavobacteriia</taxon>
        <taxon>Flavobacteriales</taxon>
        <taxon>Flavobacteriaceae</taxon>
        <taxon>Confluentibacter</taxon>
    </lineage>
</organism>
<name>A0A2N3HKT9_9FLAO</name>
<keyword evidence="3" id="KW-1185">Reference proteome</keyword>
<gene>
    <name evidence="2" type="ORF">CSW08_07275</name>
</gene>
<feature type="transmembrane region" description="Helical" evidence="1">
    <location>
        <begin position="20"/>
        <end position="49"/>
    </location>
</feature>
<protein>
    <submittedName>
        <fullName evidence="2">Uncharacterized protein</fullName>
    </submittedName>
</protein>
<evidence type="ECO:0000313" key="2">
    <source>
        <dbReference type="EMBL" id="PKQ45585.1"/>
    </source>
</evidence>
<dbReference type="Proteomes" id="UP000233435">
    <property type="component" value="Unassembled WGS sequence"/>
</dbReference>
<evidence type="ECO:0000256" key="1">
    <source>
        <dbReference type="SAM" id="Phobius"/>
    </source>
</evidence>
<feature type="transmembrane region" description="Helical" evidence="1">
    <location>
        <begin position="74"/>
        <end position="92"/>
    </location>
</feature>
<dbReference type="AlphaFoldDB" id="A0A2N3HKT9"/>
<keyword evidence="1" id="KW-0472">Membrane</keyword>
<keyword evidence="1" id="KW-0812">Transmembrane</keyword>
<dbReference type="EMBL" id="PJEO01000019">
    <property type="protein sequence ID" value="PKQ45585.1"/>
    <property type="molecule type" value="Genomic_DNA"/>
</dbReference>
<keyword evidence="1" id="KW-1133">Transmembrane helix</keyword>
<comment type="caution">
    <text evidence="2">The sequence shown here is derived from an EMBL/GenBank/DDBJ whole genome shotgun (WGS) entry which is preliminary data.</text>
</comment>
<accession>A0A2N3HKT9</accession>
<proteinExistence type="predicted"/>
<evidence type="ECO:0000313" key="3">
    <source>
        <dbReference type="Proteomes" id="UP000233435"/>
    </source>
</evidence>